<proteinExistence type="predicted"/>
<name>A0A1M6ZSA0_9BRAD</name>
<reference evidence="1 2" key="1">
    <citation type="submission" date="2016-11" db="EMBL/GenBank/DDBJ databases">
        <authorList>
            <person name="Jaros S."/>
            <person name="Januszkiewicz K."/>
            <person name="Wedrychowicz H."/>
        </authorList>
    </citation>
    <scope>NUCLEOTIDE SEQUENCE [LARGE SCALE GENOMIC DNA]</scope>
    <source>
        <strain evidence="1 2">GAS499</strain>
    </source>
</reference>
<dbReference type="AlphaFoldDB" id="A0A1M6ZSA0"/>
<sequence>MTIGSVDSGLAASRRPGMTFLTNSSVAHLANFEHSHAVCGIIAAFGGLLGNNEKGES</sequence>
<dbReference type="Proteomes" id="UP000189935">
    <property type="component" value="Chromosome I"/>
</dbReference>
<evidence type="ECO:0000313" key="1">
    <source>
        <dbReference type="EMBL" id="SHL33205.1"/>
    </source>
</evidence>
<organism evidence="1 2">
    <name type="scientific">Bradyrhizobium lablabi</name>
    <dbReference type="NCBI Taxonomy" id="722472"/>
    <lineage>
        <taxon>Bacteria</taxon>
        <taxon>Pseudomonadati</taxon>
        <taxon>Pseudomonadota</taxon>
        <taxon>Alphaproteobacteria</taxon>
        <taxon>Hyphomicrobiales</taxon>
        <taxon>Nitrobacteraceae</taxon>
        <taxon>Bradyrhizobium</taxon>
    </lineage>
</organism>
<protein>
    <submittedName>
        <fullName evidence="1">Uncharacterized protein</fullName>
    </submittedName>
</protein>
<accession>A0A1M6ZSA0</accession>
<evidence type="ECO:0000313" key="2">
    <source>
        <dbReference type="Proteomes" id="UP000189935"/>
    </source>
</evidence>
<dbReference type="EMBL" id="LT670844">
    <property type="protein sequence ID" value="SHL33205.1"/>
    <property type="molecule type" value="Genomic_DNA"/>
</dbReference>
<gene>
    <name evidence="1" type="ORF">SAMN05444159_5633</name>
</gene>